<dbReference type="PANTHER" id="PTHR43821:SF1">
    <property type="entry name" value="NAD(P)H NITROREDUCTASE YDJA-RELATED"/>
    <property type="match status" value="1"/>
</dbReference>
<dbReference type="GO" id="GO:0016491">
    <property type="term" value="F:oxidoreductase activity"/>
    <property type="evidence" value="ECO:0007669"/>
    <property type="project" value="UniProtKB-UniRule"/>
</dbReference>
<dbReference type="Proteomes" id="UP000319732">
    <property type="component" value="Unassembled WGS sequence"/>
</dbReference>
<comment type="similarity">
    <text evidence="1 7">Belongs to the nitroreductase family.</text>
</comment>
<keyword evidence="6 7" id="KW-0520">NAD</keyword>
<evidence type="ECO:0000256" key="1">
    <source>
        <dbReference type="ARBA" id="ARBA00007118"/>
    </source>
</evidence>
<sequence>MDALTALQQRVSSPRLTAPAPRGQALEAIFAAALRAADHANMRPWRFLVIEGEARHALGRLFVAALEADNPAVEAAQKQRVADKPLRAPMVLVAVARCRPHPKVPELEQLLSAGAAVQNMINAAYAQGVGAYWRTGSMAYDPLVAQGLGLEEGDKIVGFVYLGTPVGTQRPLPDLAVTDFFSHWGDP</sequence>
<evidence type="ECO:0000256" key="3">
    <source>
        <dbReference type="ARBA" id="ARBA00022643"/>
    </source>
</evidence>
<dbReference type="Pfam" id="PF00881">
    <property type="entry name" value="Nitroreductase"/>
    <property type="match status" value="1"/>
</dbReference>
<name>A0A545SMX7_9GAMM</name>
<evidence type="ECO:0000256" key="7">
    <source>
        <dbReference type="PIRNR" id="PIRNR000232"/>
    </source>
</evidence>
<evidence type="ECO:0000313" key="10">
    <source>
        <dbReference type="EMBL" id="TQV66323.1"/>
    </source>
</evidence>
<dbReference type="CDD" id="cd02135">
    <property type="entry name" value="YdjA-like"/>
    <property type="match status" value="1"/>
</dbReference>
<comment type="caution">
    <text evidence="10">The sequence shown here is derived from an EMBL/GenBank/DDBJ whole genome shotgun (WGS) entry which is preliminary data.</text>
</comment>
<evidence type="ECO:0000256" key="5">
    <source>
        <dbReference type="ARBA" id="ARBA00023002"/>
    </source>
</evidence>
<reference evidence="10 11" key="1">
    <citation type="submission" date="2019-06" db="EMBL/GenBank/DDBJ databases">
        <title>Whole genome sequence for Cellvibrionaceae sp. R142.</title>
        <authorList>
            <person name="Wang G."/>
        </authorList>
    </citation>
    <scope>NUCLEOTIDE SEQUENCE [LARGE SCALE GENOMIC DNA]</scope>
    <source>
        <strain evidence="10 11">R142</strain>
    </source>
</reference>
<dbReference type="PIRSF" id="PIRSF000232">
    <property type="entry name" value="YdjA"/>
    <property type="match status" value="1"/>
</dbReference>
<gene>
    <name evidence="10" type="ORF">FKG94_27240</name>
</gene>
<keyword evidence="3 7" id="KW-0288">FMN</keyword>
<keyword evidence="4 7" id="KW-0521">NADP</keyword>
<comment type="cofactor">
    <cofactor evidence="8">
        <name>FMN</name>
        <dbReference type="ChEBI" id="CHEBI:58210"/>
    </cofactor>
    <text evidence="8">Binds 1 FMN per subunit.</text>
</comment>
<dbReference type="InterPro" id="IPR026021">
    <property type="entry name" value="YdjA-like"/>
</dbReference>
<dbReference type="Gene3D" id="3.40.109.10">
    <property type="entry name" value="NADH Oxidase"/>
    <property type="match status" value="1"/>
</dbReference>
<dbReference type="OrthoDB" id="9804207at2"/>
<evidence type="ECO:0000256" key="6">
    <source>
        <dbReference type="ARBA" id="ARBA00023027"/>
    </source>
</evidence>
<organism evidence="10 11">
    <name type="scientific">Exilibacterium tricleocarpae</name>
    <dbReference type="NCBI Taxonomy" id="2591008"/>
    <lineage>
        <taxon>Bacteria</taxon>
        <taxon>Pseudomonadati</taxon>
        <taxon>Pseudomonadota</taxon>
        <taxon>Gammaproteobacteria</taxon>
        <taxon>Cellvibrionales</taxon>
        <taxon>Cellvibrionaceae</taxon>
        <taxon>Exilibacterium</taxon>
    </lineage>
</organism>
<keyword evidence="11" id="KW-1185">Reference proteome</keyword>
<proteinExistence type="inferred from homology"/>
<evidence type="ECO:0000313" key="11">
    <source>
        <dbReference type="Proteomes" id="UP000319732"/>
    </source>
</evidence>
<feature type="domain" description="Nitroreductase" evidence="9">
    <location>
        <begin position="21"/>
        <end position="163"/>
    </location>
</feature>
<evidence type="ECO:0000256" key="4">
    <source>
        <dbReference type="ARBA" id="ARBA00022857"/>
    </source>
</evidence>
<feature type="binding site" evidence="8">
    <location>
        <position position="35"/>
    </location>
    <ligand>
        <name>FMN</name>
        <dbReference type="ChEBI" id="CHEBI:58210"/>
        <note>ligand shared between dimeric partners</note>
    </ligand>
</feature>
<feature type="binding site" evidence="8">
    <location>
        <position position="39"/>
    </location>
    <ligand>
        <name>FMN</name>
        <dbReference type="ChEBI" id="CHEBI:58210"/>
        <note>ligand shared between dimeric partners</note>
    </ligand>
</feature>
<accession>A0A545SMX7</accession>
<dbReference type="PANTHER" id="PTHR43821">
    <property type="entry name" value="NAD(P)H NITROREDUCTASE YDJA-RELATED"/>
    <property type="match status" value="1"/>
</dbReference>
<dbReference type="EC" id="1.-.-.-" evidence="7"/>
<evidence type="ECO:0000256" key="8">
    <source>
        <dbReference type="PIRSR" id="PIRSR000232-1"/>
    </source>
</evidence>
<evidence type="ECO:0000256" key="2">
    <source>
        <dbReference type="ARBA" id="ARBA00022630"/>
    </source>
</evidence>
<protein>
    <recommendedName>
        <fullName evidence="7">Putative NAD(P)H nitroreductase</fullName>
        <ecNumber evidence="7">1.-.-.-</ecNumber>
    </recommendedName>
</protein>
<dbReference type="InterPro" id="IPR000415">
    <property type="entry name" value="Nitroreductase-like"/>
</dbReference>
<dbReference type="EMBL" id="VHSG01000042">
    <property type="protein sequence ID" value="TQV66323.1"/>
    <property type="molecule type" value="Genomic_DNA"/>
</dbReference>
<evidence type="ECO:0000259" key="9">
    <source>
        <dbReference type="Pfam" id="PF00881"/>
    </source>
</evidence>
<dbReference type="AlphaFoldDB" id="A0A545SMX7"/>
<dbReference type="SUPFAM" id="SSF55469">
    <property type="entry name" value="FMN-dependent nitroreductase-like"/>
    <property type="match status" value="1"/>
</dbReference>
<dbReference type="InterPro" id="IPR052530">
    <property type="entry name" value="NAD(P)H_nitroreductase"/>
</dbReference>
<dbReference type="InterPro" id="IPR029479">
    <property type="entry name" value="Nitroreductase"/>
</dbReference>
<feature type="binding site" description="in other chain" evidence="8">
    <location>
        <begin position="10"/>
        <end position="12"/>
    </location>
    <ligand>
        <name>FMN</name>
        <dbReference type="ChEBI" id="CHEBI:58210"/>
        <note>ligand shared between dimeric partners</note>
    </ligand>
</feature>
<keyword evidence="2 7" id="KW-0285">Flavoprotein</keyword>
<feature type="binding site" description="in other chain" evidence="8">
    <location>
        <begin position="133"/>
        <end position="135"/>
    </location>
    <ligand>
        <name>FMN</name>
        <dbReference type="ChEBI" id="CHEBI:58210"/>
        <note>ligand shared between dimeric partners</note>
    </ligand>
</feature>
<keyword evidence="5 7" id="KW-0560">Oxidoreductase</keyword>